<keyword evidence="1" id="KW-0472">Membrane</keyword>
<proteinExistence type="predicted"/>
<name>A0ABN1LI27_9ALTE</name>
<feature type="transmembrane region" description="Helical" evidence="1">
    <location>
        <begin position="104"/>
        <end position="128"/>
    </location>
</feature>
<organism evidence="2 3">
    <name type="scientific">Aliiglaciecola litoralis</name>
    <dbReference type="NCBI Taxonomy" id="582857"/>
    <lineage>
        <taxon>Bacteria</taxon>
        <taxon>Pseudomonadati</taxon>
        <taxon>Pseudomonadota</taxon>
        <taxon>Gammaproteobacteria</taxon>
        <taxon>Alteromonadales</taxon>
        <taxon>Alteromonadaceae</taxon>
        <taxon>Aliiglaciecola</taxon>
    </lineage>
</organism>
<keyword evidence="1" id="KW-1133">Transmembrane helix</keyword>
<feature type="transmembrane region" description="Helical" evidence="1">
    <location>
        <begin position="173"/>
        <end position="196"/>
    </location>
</feature>
<evidence type="ECO:0000256" key="1">
    <source>
        <dbReference type="SAM" id="Phobius"/>
    </source>
</evidence>
<accession>A0ABN1LI27</accession>
<reference evidence="2 3" key="1">
    <citation type="journal article" date="2019" name="Int. J. Syst. Evol. Microbiol.">
        <title>The Global Catalogue of Microorganisms (GCM) 10K type strain sequencing project: providing services to taxonomists for standard genome sequencing and annotation.</title>
        <authorList>
            <consortium name="The Broad Institute Genomics Platform"/>
            <consortium name="The Broad Institute Genome Sequencing Center for Infectious Disease"/>
            <person name="Wu L."/>
            <person name="Ma J."/>
        </authorList>
    </citation>
    <scope>NUCLEOTIDE SEQUENCE [LARGE SCALE GENOMIC DNA]</scope>
    <source>
        <strain evidence="2 3">JCM 15896</strain>
    </source>
</reference>
<comment type="caution">
    <text evidence="2">The sequence shown here is derived from an EMBL/GenBank/DDBJ whole genome shotgun (WGS) entry which is preliminary data.</text>
</comment>
<gene>
    <name evidence="2" type="ORF">GCM10009114_17940</name>
</gene>
<dbReference type="Proteomes" id="UP001500359">
    <property type="component" value="Unassembled WGS sequence"/>
</dbReference>
<feature type="transmembrane region" description="Helical" evidence="1">
    <location>
        <begin position="263"/>
        <end position="288"/>
    </location>
</feature>
<evidence type="ECO:0000313" key="2">
    <source>
        <dbReference type="EMBL" id="GAA0856353.1"/>
    </source>
</evidence>
<protein>
    <submittedName>
        <fullName evidence="2">Uncharacterized protein</fullName>
    </submittedName>
</protein>
<feature type="transmembrane region" description="Helical" evidence="1">
    <location>
        <begin position="6"/>
        <end position="26"/>
    </location>
</feature>
<keyword evidence="3" id="KW-1185">Reference proteome</keyword>
<evidence type="ECO:0000313" key="3">
    <source>
        <dbReference type="Proteomes" id="UP001500359"/>
    </source>
</evidence>
<keyword evidence="1" id="KW-0812">Transmembrane</keyword>
<sequence>MIRDIGAALALPIIGGFCFFVLPILVSKARLAVLQTAVSTNSSHKVATRFADSIAALPKRYFLPSVAAACVIVSCYFYTEGLFYVEELGFEKNLIRFPLALQGLYMWTSIVMSISVIFKITSLVADFVELDLKVDLFSADELFPIANTVFWNILVLAFGLSMAPLFWLGGEPVMIDFVIAMVLFLIMANLMFSPLLRVRQIILTKKAEALEAYRQSKLPSERTSIKPTIRENQSGLEVLAKMRSANIKQEIIRAREWPVNLHLAIRFVFLSLLPATSWAGASVLNWLLQ</sequence>
<dbReference type="EMBL" id="BAAAFD010000004">
    <property type="protein sequence ID" value="GAA0856353.1"/>
    <property type="molecule type" value="Genomic_DNA"/>
</dbReference>
<feature type="transmembrane region" description="Helical" evidence="1">
    <location>
        <begin position="149"/>
        <end position="167"/>
    </location>
</feature>
<feature type="transmembrane region" description="Helical" evidence="1">
    <location>
        <begin position="61"/>
        <end position="84"/>
    </location>
</feature>
<dbReference type="RefSeq" id="WP_343858938.1">
    <property type="nucleotide sequence ID" value="NZ_BAAAFD010000004.1"/>
</dbReference>